<organism evidence="4 5">
    <name type="scientific">Niallia taxi</name>
    <dbReference type="NCBI Taxonomy" id="2499688"/>
    <lineage>
        <taxon>Bacteria</taxon>
        <taxon>Bacillati</taxon>
        <taxon>Bacillota</taxon>
        <taxon>Bacilli</taxon>
        <taxon>Bacillales</taxon>
        <taxon>Bacillaceae</taxon>
        <taxon>Niallia</taxon>
    </lineage>
</organism>
<dbReference type="GO" id="GO:0016491">
    <property type="term" value="F:oxidoreductase activity"/>
    <property type="evidence" value="ECO:0007669"/>
    <property type="project" value="UniProtKB-KW"/>
</dbReference>
<name>A0A3S2W7C8_9BACI</name>
<comment type="similarity">
    <text evidence="1">Belongs to the nitroreductase family.</text>
</comment>
<evidence type="ECO:0000256" key="2">
    <source>
        <dbReference type="ARBA" id="ARBA00023002"/>
    </source>
</evidence>
<evidence type="ECO:0000313" key="4">
    <source>
        <dbReference type="EMBL" id="RVT67734.1"/>
    </source>
</evidence>
<accession>A0A3S2W7C8</accession>
<keyword evidence="5" id="KW-1185">Reference proteome</keyword>
<dbReference type="GeneID" id="87619688"/>
<sequence length="208" mass="23161">MTTEISSGQFLDILKARRAVKVYDESHQLSKQEIEELLELAGRAPSAWNLQHWHFVVFHGTEAQERLLPIAFNQQQITQSSCVIAILGDLEADKNAEEVFNQDIEKGRIKEELAEVIKGQINGAYTNDVYPRDAANSNASLAAMQLMLAAKGKGLDTCAIGGFNRGKFVEEFQISERYLPLMLITVGKAAAPGRETDRLPLEKTTTWI</sequence>
<dbReference type="CDD" id="cd02137">
    <property type="entry name" value="MhqN-like"/>
    <property type="match status" value="1"/>
</dbReference>
<dbReference type="InterPro" id="IPR029479">
    <property type="entry name" value="Nitroreductase"/>
</dbReference>
<dbReference type="PANTHER" id="PTHR43673">
    <property type="entry name" value="NAD(P)H NITROREDUCTASE YDGI-RELATED"/>
    <property type="match status" value="1"/>
</dbReference>
<feature type="domain" description="Nitroreductase" evidence="3">
    <location>
        <begin position="14"/>
        <end position="188"/>
    </location>
</feature>
<dbReference type="PANTHER" id="PTHR43673:SF3">
    <property type="entry name" value="NAD(P)H NITROREDUCTASE YODC-RELATED"/>
    <property type="match status" value="1"/>
</dbReference>
<dbReference type="RefSeq" id="WP_127736423.1">
    <property type="nucleotide sequence ID" value="NZ_CAJCKN010000044.1"/>
</dbReference>
<dbReference type="EMBL" id="RZTZ01000001">
    <property type="protein sequence ID" value="RVT67734.1"/>
    <property type="molecule type" value="Genomic_DNA"/>
</dbReference>
<reference evidence="4 5" key="1">
    <citation type="submission" date="2019-01" db="EMBL/GenBank/DDBJ databases">
        <title>Bacillus sp. M5HDSG1-1, whole genome shotgun sequence.</title>
        <authorList>
            <person name="Tuo L."/>
        </authorList>
    </citation>
    <scope>NUCLEOTIDE SEQUENCE [LARGE SCALE GENOMIC DNA]</scope>
    <source>
        <strain evidence="4 5">M5HDSG1-1</strain>
    </source>
</reference>
<evidence type="ECO:0000256" key="1">
    <source>
        <dbReference type="ARBA" id="ARBA00007118"/>
    </source>
</evidence>
<proteinExistence type="inferred from homology"/>
<dbReference type="AlphaFoldDB" id="A0A3S2W7C8"/>
<dbReference type="Pfam" id="PF00881">
    <property type="entry name" value="Nitroreductase"/>
    <property type="match status" value="1"/>
</dbReference>
<dbReference type="SUPFAM" id="SSF55469">
    <property type="entry name" value="FMN-dependent nitroreductase-like"/>
    <property type="match status" value="1"/>
</dbReference>
<dbReference type="Gene3D" id="3.40.109.10">
    <property type="entry name" value="NADH Oxidase"/>
    <property type="match status" value="1"/>
</dbReference>
<evidence type="ECO:0000313" key="5">
    <source>
        <dbReference type="Proteomes" id="UP000288024"/>
    </source>
</evidence>
<gene>
    <name evidence="4" type="ORF">EM808_04470</name>
</gene>
<evidence type="ECO:0000259" key="3">
    <source>
        <dbReference type="Pfam" id="PF00881"/>
    </source>
</evidence>
<dbReference type="InterPro" id="IPR000415">
    <property type="entry name" value="Nitroreductase-like"/>
</dbReference>
<dbReference type="Proteomes" id="UP000288024">
    <property type="component" value="Unassembled WGS sequence"/>
</dbReference>
<keyword evidence="2" id="KW-0560">Oxidoreductase</keyword>
<protein>
    <submittedName>
        <fullName evidence="4">Nitroreductase family protein</fullName>
    </submittedName>
</protein>
<comment type="caution">
    <text evidence="4">The sequence shown here is derived from an EMBL/GenBank/DDBJ whole genome shotgun (WGS) entry which is preliminary data.</text>
</comment>